<name>A0A087TXU0_STEMI</name>
<feature type="non-terminal residue" evidence="1">
    <location>
        <position position="39"/>
    </location>
</feature>
<keyword evidence="2" id="KW-1185">Reference proteome</keyword>
<dbReference type="AlphaFoldDB" id="A0A087TXU0"/>
<dbReference type="EMBL" id="KK117243">
    <property type="protein sequence ID" value="KFM69929.1"/>
    <property type="molecule type" value="Genomic_DNA"/>
</dbReference>
<proteinExistence type="predicted"/>
<sequence>MKDFLKRYVLIDEKLVKDLEEHVVDRIEVTVDAQDEDYE</sequence>
<evidence type="ECO:0000313" key="1">
    <source>
        <dbReference type="EMBL" id="KFM69929.1"/>
    </source>
</evidence>
<reference evidence="1 2" key="1">
    <citation type="submission" date="2013-11" db="EMBL/GenBank/DDBJ databases">
        <title>Genome sequencing of Stegodyphus mimosarum.</title>
        <authorList>
            <person name="Bechsgaard J."/>
        </authorList>
    </citation>
    <scope>NUCLEOTIDE SEQUENCE [LARGE SCALE GENOMIC DNA]</scope>
</reference>
<accession>A0A087TXU0</accession>
<dbReference type="Proteomes" id="UP000054359">
    <property type="component" value="Unassembled WGS sequence"/>
</dbReference>
<gene>
    <name evidence="1" type="ORF">X975_21426</name>
</gene>
<protein>
    <submittedName>
        <fullName evidence="1">Uncharacterized protein</fullName>
    </submittedName>
</protein>
<evidence type="ECO:0000313" key="2">
    <source>
        <dbReference type="Proteomes" id="UP000054359"/>
    </source>
</evidence>
<dbReference type="OrthoDB" id="6424180at2759"/>
<organism evidence="1 2">
    <name type="scientific">Stegodyphus mimosarum</name>
    <name type="common">African social velvet spider</name>
    <dbReference type="NCBI Taxonomy" id="407821"/>
    <lineage>
        <taxon>Eukaryota</taxon>
        <taxon>Metazoa</taxon>
        <taxon>Ecdysozoa</taxon>
        <taxon>Arthropoda</taxon>
        <taxon>Chelicerata</taxon>
        <taxon>Arachnida</taxon>
        <taxon>Araneae</taxon>
        <taxon>Araneomorphae</taxon>
        <taxon>Entelegynae</taxon>
        <taxon>Eresoidea</taxon>
        <taxon>Eresidae</taxon>
        <taxon>Stegodyphus</taxon>
    </lineage>
</organism>